<evidence type="ECO:0000256" key="1">
    <source>
        <dbReference type="SAM" id="MobiDB-lite"/>
    </source>
</evidence>
<proteinExistence type="predicted"/>
<feature type="non-terminal residue" evidence="2">
    <location>
        <position position="1"/>
    </location>
</feature>
<feature type="non-terminal residue" evidence="2">
    <location>
        <position position="76"/>
    </location>
</feature>
<gene>
    <name evidence="2" type="primary">Nfu_g_1_018810</name>
</gene>
<sequence length="76" mass="9245">YLQLWSNRRENQHDGVCRWKWSCRPRVDLGVRRGGRGHRGINHRPRTRHTQEKSSFTAERPKTFQWGEFSIQLIRM</sequence>
<feature type="region of interest" description="Disordered" evidence="1">
    <location>
        <begin position="32"/>
        <end position="57"/>
    </location>
</feature>
<feature type="compositionally biased region" description="Basic residues" evidence="1">
    <location>
        <begin position="33"/>
        <end position="48"/>
    </location>
</feature>
<organism evidence="2">
    <name type="scientific">Nothobranchius pienaari</name>
    <dbReference type="NCBI Taxonomy" id="704102"/>
    <lineage>
        <taxon>Eukaryota</taxon>
        <taxon>Metazoa</taxon>
        <taxon>Chordata</taxon>
        <taxon>Craniata</taxon>
        <taxon>Vertebrata</taxon>
        <taxon>Euteleostomi</taxon>
        <taxon>Actinopterygii</taxon>
        <taxon>Neopterygii</taxon>
        <taxon>Teleostei</taxon>
        <taxon>Neoteleostei</taxon>
        <taxon>Acanthomorphata</taxon>
        <taxon>Ovalentaria</taxon>
        <taxon>Atherinomorphae</taxon>
        <taxon>Cyprinodontiformes</taxon>
        <taxon>Nothobranchiidae</taxon>
        <taxon>Nothobranchius</taxon>
    </lineage>
</organism>
<name>A0A1A8M2R4_9TELE</name>
<protein>
    <submittedName>
        <fullName evidence="2">Uncharacterized protein</fullName>
    </submittedName>
</protein>
<reference evidence="2" key="1">
    <citation type="submission" date="2016-05" db="EMBL/GenBank/DDBJ databases">
        <authorList>
            <person name="Lavstsen T."/>
            <person name="Jespersen J.S."/>
        </authorList>
    </citation>
    <scope>NUCLEOTIDE SEQUENCE</scope>
    <source>
        <tissue evidence="2">Brain</tissue>
    </source>
</reference>
<reference evidence="2" key="2">
    <citation type="submission" date="2016-06" db="EMBL/GenBank/DDBJ databases">
        <title>The genome of a short-lived fish provides insights into sex chromosome evolution and the genetic control of aging.</title>
        <authorList>
            <person name="Reichwald K."/>
            <person name="Felder M."/>
            <person name="Petzold A."/>
            <person name="Koch P."/>
            <person name="Groth M."/>
            <person name="Platzer M."/>
        </authorList>
    </citation>
    <scope>NUCLEOTIDE SEQUENCE</scope>
    <source>
        <tissue evidence="2">Brain</tissue>
    </source>
</reference>
<dbReference type="AlphaFoldDB" id="A0A1A8M2R4"/>
<evidence type="ECO:0000313" key="2">
    <source>
        <dbReference type="EMBL" id="SBR50564.1"/>
    </source>
</evidence>
<accession>A0A1A8M2R4</accession>
<dbReference type="EMBL" id="HAEF01010534">
    <property type="protein sequence ID" value="SBR50564.1"/>
    <property type="molecule type" value="Transcribed_RNA"/>
</dbReference>